<dbReference type="OrthoDB" id="8064436at2759"/>
<reference evidence="4" key="1">
    <citation type="journal article" date="2017" name="Nat. Microbiol.">
        <title>Global analysis of biosynthetic gene clusters reveals vast potential of secondary metabolite production in Penicillium species.</title>
        <authorList>
            <person name="Nielsen J.C."/>
            <person name="Grijseels S."/>
            <person name="Prigent S."/>
            <person name="Ji B."/>
            <person name="Dainat J."/>
            <person name="Nielsen K.F."/>
            <person name="Frisvad J.C."/>
            <person name="Workman M."/>
            <person name="Nielsen J."/>
        </authorList>
    </citation>
    <scope>NUCLEOTIDE SEQUENCE [LARGE SCALE GENOMIC DNA]</scope>
    <source>
        <strain evidence="4">IBT 11843</strain>
    </source>
</reference>
<dbReference type="AlphaFoldDB" id="A0A1V6P8R5"/>
<dbReference type="PANTHER" id="PTHR42067:SF1">
    <property type="entry name" value="MITOTIC APPARATUS PROTEIN P62"/>
    <property type="match status" value="1"/>
</dbReference>
<feature type="compositionally biased region" description="Acidic residues" evidence="2">
    <location>
        <begin position="275"/>
        <end position="286"/>
    </location>
</feature>
<dbReference type="SUPFAM" id="SSF58022">
    <property type="entry name" value="XRCC4, C-terminal oligomerization domain"/>
    <property type="match status" value="1"/>
</dbReference>
<feature type="compositionally biased region" description="Basic and acidic residues" evidence="2">
    <location>
        <begin position="234"/>
        <end position="247"/>
    </location>
</feature>
<dbReference type="InterPro" id="IPR014751">
    <property type="entry name" value="XRCC4-like_C"/>
</dbReference>
<dbReference type="EMBL" id="MDYL01000015">
    <property type="protein sequence ID" value="OQD73394.1"/>
    <property type="molecule type" value="Genomic_DNA"/>
</dbReference>
<feature type="compositionally biased region" description="Basic and acidic residues" evidence="2">
    <location>
        <begin position="327"/>
        <end position="347"/>
    </location>
</feature>
<keyword evidence="4" id="KW-1185">Reference proteome</keyword>
<name>A0A1V6P8R5_PENDC</name>
<feature type="compositionally biased region" description="Low complexity" evidence="2">
    <location>
        <begin position="310"/>
        <end position="322"/>
    </location>
</feature>
<protein>
    <submittedName>
        <fullName evidence="3">Uncharacterized protein</fullName>
    </submittedName>
</protein>
<evidence type="ECO:0000313" key="4">
    <source>
        <dbReference type="Proteomes" id="UP000191522"/>
    </source>
</evidence>
<feature type="compositionally biased region" description="Basic and acidic residues" evidence="2">
    <location>
        <begin position="256"/>
        <end position="269"/>
    </location>
</feature>
<dbReference type="STRING" id="69771.A0A1V6P8R5"/>
<dbReference type="OMA" id="IQLFDWS"/>
<keyword evidence="1" id="KW-0175">Coiled coil</keyword>
<organism evidence="3 4">
    <name type="scientific">Penicillium decumbens</name>
    <dbReference type="NCBI Taxonomy" id="69771"/>
    <lineage>
        <taxon>Eukaryota</taxon>
        <taxon>Fungi</taxon>
        <taxon>Dikarya</taxon>
        <taxon>Ascomycota</taxon>
        <taxon>Pezizomycotina</taxon>
        <taxon>Eurotiomycetes</taxon>
        <taxon>Eurotiomycetidae</taxon>
        <taxon>Eurotiales</taxon>
        <taxon>Aspergillaceae</taxon>
        <taxon>Penicillium</taxon>
    </lineage>
</organism>
<dbReference type="Gene3D" id="1.20.5.370">
    <property type="match status" value="1"/>
</dbReference>
<dbReference type="Proteomes" id="UP000191522">
    <property type="component" value="Unassembled WGS sequence"/>
</dbReference>
<evidence type="ECO:0000256" key="1">
    <source>
        <dbReference type="SAM" id="Coils"/>
    </source>
</evidence>
<evidence type="ECO:0000256" key="2">
    <source>
        <dbReference type="SAM" id="MobiDB-lite"/>
    </source>
</evidence>
<feature type="coiled-coil region" evidence="1">
    <location>
        <begin position="145"/>
        <end position="215"/>
    </location>
</feature>
<dbReference type="PANTHER" id="PTHR42067">
    <property type="entry name" value="YALI0C15378P"/>
    <property type="match status" value="1"/>
</dbReference>
<sequence length="359" mass="39793">MTSPRILRITRSDSQDAFVLVHVVNTGPAALDLALTATEGESPYAALVKQSRLRDLCVKNYQGTEEEWARIVSRVLGQSTADEQVSTEIEASASISGSGDDAQMIITIRNRVQSITQRLGTIVLKQDDEQAIELFEWSGILASRADALEQQVTTLTNRYRVAEDTVQKLNKQLEVLLRAKEHHETQLVANFAQLLNEKKLKVRNQQRLLASATADPARISEIQAATGDSTLAEETDHATKRPAHEMEQTDEESDEGFERMNVDENKGDDGSQMDQDTDQATDEDTDNEVRLSPQPPETEPATDDEVDRPAQAAESKAASQQARTTPPRRELPFTRRDQSRAKPREVAEETAGGSDDDEL</sequence>
<proteinExistence type="predicted"/>
<accession>A0A1V6P8R5</accession>
<feature type="region of interest" description="Disordered" evidence="2">
    <location>
        <begin position="224"/>
        <end position="359"/>
    </location>
</feature>
<comment type="caution">
    <text evidence="3">The sequence shown here is derived from an EMBL/GenBank/DDBJ whole genome shotgun (WGS) entry which is preliminary data.</text>
</comment>
<gene>
    <name evidence="3" type="ORF">PENDEC_c015G06981</name>
</gene>
<evidence type="ECO:0000313" key="3">
    <source>
        <dbReference type="EMBL" id="OQD73394.1"/>
    </source>
</evidence>